<reference evidence="1" key="1">
    <citation type="submission" date="2014-11" db="EMBL/GenBank/DDBJ databases">
        <authorList>
            <person name="Amaro Gonzalez C."/>
        </authorList>
    </citation>
    <scope>NUCLEOTIDE SEQUENCE</scope>
</reference>
<proteinExistence type="predicted"/>
<name>A0A0E9WEY9_ANGAN</name>
<organism evidence="1">
    <name type="scientific">Anguilla anguilla</name>
    <name type="common">European freshwater eel</name>
    <name type="synonym">Muraena anguilla</name>
    <dbReference type="NCBI Taxonomy" id="7936"/>
    <lineage>
        <taxon>Eukaryota</taxon>
        <taxon>Metazoa</taxon>
        <taxon>Chordata</taxon>
        <taxon>Craniata</taxon>
        <taxon>Vertebrata</taxon>
        <taxon>Euteleostomi</taxon>
        <taxon>Actinopterygii</taxon>
        <taxon>Neopterygii</taxon>
        <taxon>Teleostei</taxon>
        <taxon>Anguilliformes</taxon>
        <taxon>Anguillidae</taxon>
        <taxon>Anguilla</taxon>
    </lineage>
</organism>
<dbReference type="EMBL" id="GBXM01020519">
    <property type="protein sequence ID" value="JAH88058.1"/>
    <property type="molecule type" value="Transcribed_RNA"/>
</dbReference>
<evidence type="ECO:0000313" key="1">
    <source>
        <dbReference type="EMBL" id="JAH88058.1"/>
    </source>
</evidence>
<protein>
    <submittedName>
        <fullName evidence="1">Uncharacterized protein</fullName>
    </submittedName>
</protein>
<sequence>MFRTTGRCRHVPMNVQSAHYTIQENHAVSPLYFPTTAIQGYSHFSLQQMRLSD</sequence>
<dbReference type="AlphaFoldDB" id="A0A0E9WEY9"/>
<reference evidence="1" key="2">
    <citation type="journal article" date="2015" name="Fish Shellfish Immunol.">
        <title>Early steps in the European eel (Anguilla anguilla)-Vibrio vulnificus interaction in the gills: Role of the RtxA13 toxin.</title>
        <authorList>
            <person name="Callol A."/>
            <person name="Pajuelo D."/>
            <person name="Ebbesson L."/>
            <person name="Teles M."/>
            <person name="MacKenzie S."/>
            <person name="Amaro C."/>
        </authorList>
    </citation>
    <scope>NUCLEOTIDE SEQUENCE</scope>
</reference>
<accession>A0A0E9WEY9</accession>